<dbReference type="EMBL" id="VSSQ01088829">
    <property type="protein sequence ID" value="MPN35321.1"/>
    <property type="molecule type" value="Genomic_DNA"/>
</dbReference>
<proteinExistence type="predicted"/>
<evidence type="ECO:0000313" key="1">
    <source>
        <dbReference type="EMBL" id="MPN35321.1"/>
    </source>
</evidence>
<name>A0A645H8F9_9ZZZZ</name>
<gene>
    <name evidence="1" type="ORF">SDC9_182818</name>
</gene>
<dbReference type="AlphaFoldDB" id="A0A645H8F9"/>
<dbReference type="SUPFAM" id="SSF64518">
    <property type="entry name" value="Phase 1 flagellin"/>
    <property type="match status" value="1"/>
</dbReference>
<dbReference type="Gene3D" id="1.20.1330.10">
    <property type="entry name" value="f41 fragment of flagellin, N-terminal domain"/>
    <property type="match status" value="1"/>
</dbReference>
<reference evidence="1" key="1">
    <citation type="submission" date="2019-08" db="EMBL/GenBank/DDBJ databases">
        <authorList>
            <person name="Kucharzyk K."/>
            <person name="Murdoch R.W."/>
            <person name="Higgins S."/>
            <person name="Loffler F."/>
        </authorList>
    </citation>
    <scope>NUCLEOTIDE SEQUENCE</scope>
</reference>
<comment type="caution">
    <text evidence="1">The sequence shown here is derived from an EMBL/GenBank/DDBJ whole genome shotgun (WGS) entry which is preliminary data.</text>
</comment>
<sequence length="143" mass="14873">MTVNIEGQNVTGSGSGNLFDTFAKLLLALDGETSYKTAEADSAGNVTVTTNSLDLSALIDELSANLETVTVAQARLGARMDTVDSVSDRLDDAYTAYTALMTDNEGIDTAAAATELSSAEYTYEAALAVGAKVISKTLIDYIA</sequence>
<accession>A0A645H8F9</accession>
<protein>
    <submittedName>
        <fullName evidence="1">Uncharacterized protein</fullName>
    </submittedName>
</protein>
<organism evidence="1">
    <name type="scientific">bioreactor metagenome</name>
    <dbReference type="NCBI Taxonomy" id="1076179"/>
    <lineage>
        <taxon>unclassified sequences</taxon>
        <taxon>metagenomes</taxon>
        <taxon>ecological metagenomes</taxon>
    </lineage>
</organism>